<evidence type="ECO:0000313" key="3">
    <source>
        <dbReference type="Proteomes" id="UP001378960"/>
    </source>
</evidence>
<dbReference type="AlphaFoldDB" id="A0AAV5RBZ0"/>
<keyword evidence="1" id="KW-0472">Membrane</keyword>
<evidence type="ECO:0000313" key="2">
    <source>
        <dbReference type="EMBL" id="GMM48905.1"/>
    </source>
</evidence>
<comment type="caution">
    <text evidence="2">The sequence shown here is derived from an EMBL/GenBank/DDBJ whole genome shotgun (WGS) entry which is preliminary data.</text>
</comment>
<protein>
    <submittedName>
        <fullName evidence="2">Uncharacterized protein</fullName>
    </submittedName>
</protein>
<gene>
    <name evidence="2" type="ORF">DAPK24_055030</name>
</gene>
<dbReference type="Proteomes" id="UP001378960">
    <property type="component" value="Unassembled WGS sequence"/>
</dbReference>
<feature type="transmembrane region" description="Helical" evidence="1">
    <location>
        <begin position="316"/>
        <end position="332"/>
    </location>
</feature>
<keyword evidence="1" id="KW-1133">Transmembrane helix</keyword>
<proteinExistence type="predicted"/>
<feature type="transmembrane region" description="Helical" evidence="1">
    <location>
        <begin position="89"/>
        <end position="111"/>
    </location>
</feature>
<name>A0AAV5RBZ0_PICKL</name>
<accession>A0AAV5RBZ0</accession>
<reference evidence="2 3" key="1">
    <citation type="journal article" date="2023" name="Elife">
        <title>Identification of key yeast species and microbe-microbe interactions impacting larval growth of Drosophila in the wild.</title>
        <authorList>
            <person name="Mure A."/>
            <person name="Sugiura Y."/>
            <person name="Maeda R."/>
            <person name="Honda K."/>
            <person name="Sakurai N."/>
            <person name="Takahashi Y."/>
            <person name="Watada M."/>
            <person name="Katoh T."/>
            <person name="Gotoh A."/>
            <person name="Gotoh Y."/>
            <person name="Taniguchi I."/>
            <person name="Nakamura K."/>
            <person name="Hayashi T."/>
            <person name="Katayama T."/>
            <person name="Uemura T."/>
            <person name="Hattori Y."/>
        </authorList>
    </citation>
    <scope>NUCLEOTIDE SEQUENCE [LARGE SCALE GENOMIC DNA]</scope>
    <source>
        <strain evidence="2 3">PK-24</strain>
    </source>
</reference>
<keyword evidence="1" id="KW-0812">Transmembrane</keyword>
<feature type="transmembrane region" description="Helical" evidence="1">
    <location>
        <begin position="223"/>
        <end position="240"/>
    </location>
</feature>
<keyword evidence="3" id="KW-1185">Reference proteome</keyword>
<organism evidence="2 3">
    <name type="scientific">Pichia kluyveri</name>
    <name type="common">Yeast</name>
    <dbReference type="NCBI Taxonomy" id="36015"/>
    <lineage>
        <taxon>Eukaryota</taxon>
        <taxon>Fungi</taxon>
        <taxon>Dikarya</taxon>
        <taxon>Ascomycota</taxon>
        <taxon>Saccharomycotina</taxon>
        <taxon>Pichiomycetes</taxon>
        <taxon>Pichiales</taxon>
        <taxon>Pichiaceae</taxon>
        <taxon>Pichia</taxon>
    </lineage>
</organism>
<sequence>MNTSGDTKVKTSTIQLNSNGLENYEVIDNNNSAGVDIKITDESNTNSRDIEKQEVLNKQRENYLNNENKNKRTSGGDTISLFFDSHNEILYYLLGIELFFIFLTYSHYQYFDKKNKFLTPIVMGSETSLLGKTLILLYKCYKNPRSFQNRKYRANDEENSILGLSNSDSINLNISQVKSGKMHSRNSSNVDKLFSPKLTPTLSINEINNESSRIQDENLKEHLKFMIWGGLNGLLSSYWIEFVVNLFPNMKLACVLLDQTIGTIIFQTLYSLFICLWDWEIEPLNSIDFTTNVNIELTWESFIDNYSKVLWKYMKLSWMIWPFVSLCCFTLLPETWIFPVNCIFTTVFSVLLGM</sequence>
<feature type="transmembrane region" description="Helical" evidence="1">
    <location>
        <begin position="260"/>
        <end position="279"/>
    </location>
</feature>
<dbReference type="EMBL" id="BTGB01000009">
    <property type="protein sequence ID" value="GMM48905.1"/>
    <property type="molecule type" value="Genomic_DNA"/>
</dbReference>
<evidence type="ECO:0000256" key="1">
    <source>
        <dbReference type="SAM" id="Phobius"/>
    </source>
</evidence>